<dbReference type="SUPFAM" id="SSF46785">
    <property type="entry name" value="Winged helix' DNA-binding domain"/>
    <property type="match status" value="1"/>
</dbReference>
<dbReference type="GO" id="GO:0043200">
    <property type="term" value="P:response to amino acid"/>
    <property type="evidence" value="ECO:0007669"/>
    <property type="project" value="TreeGrafter"/>
</dbReference>
<evidence type="ECO:0000313" key="6">
    <source>
        <dbReference type="Proteomes" id="UP000018680"/>
    </source>
</evidence>
<evidence type="ECO:0000256" key="3">
    <source>
        <dbReference type="ARBA" id="ARBA00023163"/>
    </source>
</evidence>
<dbReference type="PANTHER" id="PTHR30154">
    <property type="entry name" value="LEUCINE-RESPONSIVE REGULATORY PROTEIN"/>
    <property type="match status" value="1"/>
</dbReference>
<dbReference type="Pfam" id="PF13412">
    <property type="entry name" value="HTH_24"/>
    <property type="match status" value="1"/>
</dbReference>
<dbReference type="PATRIC" id="fig|1307761.3.peg.958"/>
<dbReference type="eggNOG" id="COG1522">
    <property type="taxonomic scope" value="Bacteria"/>
</dbReference>
<gene>
    <name evidence="5" type="ORF">L21SP2_0958</name>
</gene>
<proteinExistence type="predicted"/>
<dbReference type="InterPro" id="IPR019885">
    <property type="entry name" value="Tscrpt_reg_HTH_AsnC-type_CS"/>
</dbReference>
<dbReference type="RefSeq" id="WP_024267309.1">
    <property type="nucleotide sequence ID" value="NC_023035.1"/>
</dbReference>
<dbReference type="Gene3D" id="3.30.70.920">
    <property type="match status" value="1"/>
</dbReference>
<dbReference type="PROSITE" id="PS50956">
    <property type="entry name" value="HTH_ASNC_2"/>
    <property type="match status" value="1"/>
</dbReference>
<dbReference type="SMART" id="SM00344">
    <property type="entry name" value="HTH_ASNC"/>
    <property type="match status" value="1"/>
</dbReference>
<keyword evidence="1" id="KW-0805">Transcription regulation</keyword>
<dbReference type="PRINTS" id="PR00033">
    <property type="entry name" value="HTHASNC"/>
</dbReference>
<dbReference type="HOGENOM" id="CLU_091233_0_3_12"/>
<dbReference type="Proteomes" id="UP000018680">
    <property type="component" value="Chromosome"/>
</dbReference>
<accession>V5WEY8</accession>
<dbReference type="CDD" id="cd00090">
    <property type="entry name" value="HTH_ARSR"/>
    <property type="match status" value="1"/>
</dbReference>
<dbReference type="Gene3D" id="1.10.10.10">
    <property type="entry name" value="Winged helix-like DNA-binding domain superfamily/Winged helix DNA-binding domain"/>
    <property type="match status" value="1"/>
</dbReference>
<name>V5WEY8_9SPIO</name>
<dbReference type="Pfam" id="PF01037">
    <property type="entry name" value="AsnC_trans_reg"/>
    <property type="match status" value="1"/>
</dbReference>
<dbReference type="EMBL" id="CP006939">
    <property type="protein sequence ID" value="AHC14378.1"/>
    <property type="molecule type" value="Genomic_DNA"/>
</dbReference>
<dbReference type="InterPro" id="IPR011008">
    <property type="entry name" value="Dimeric_a/b-barrel"/>
</dbReference>
<dbReference type="PROSITE" id="PS00519">
    <property type="entry name" value="HTH_ASNC_1"/>
    <property type="match status" value="1"/>
</dbReference>
<dbReference type="AlphaFoldDB" id="V5WEY8"/>
<protein>
    <submittedName>
        <fullName evidence="5">Transcriptional regulator, AsnC family</fullName>
    </submittedName>
</protein>
<organism evidence="5 6">
    <name type="scientific">Salinispira pacifica</name>
    <dbReference type="NCBI Taxonomy" id="1307761"/>
    <lineage>
        <taxon>Bacteria</taxon>
        <taxon>Pseudomonadati</taxon>
        <taxon>Spirochaetota</taxon>
        <taxon>Spirochaetia</taxon>
        <taxon>Spirochaetales</taxon>
        <taxon>Spirochaetaceae</taxon>
        <taxon>Salinispira</taxon>
    </lineage>
</organism>
<dbReference type="GO" id="GO:0043565">
    <property type="term" value="F:sequence-specific DNA binding"/>
    <property type="evidence" value="ECO:0007669"/>
    <property type="project" value="InterPro"/>
</dbReference>
<dbReference type="SUPFAM" id="SSF54909">
    <property type="entry name" value="Dimeric alpha+beta barrel"/>
    <property type="match status" value="1"/>
</dbReference>
<dbReference type="PANTHER" id="PTHR30154:SF34">
    <property type="entry name" value="TRANSCRIPTIONAL REGULATOR AZLB"/>
    <property type="match status" value="1"/>
</dbReference>
<feature type="domain" description="HTH asnC-type" evidence="4">
    <location>
        <begin position="1"/>
        <end position="62"/>
    </location>
</feature>
<keyword evidence="2" id="KW-0238">DNA-binding</keyword>
<dbReference type="GO" id="GO:0005829">
    <property type="term" value="C:cytosol"/>
    <property type="evidence" value="ECO:0007669"/>
    <property type="project" value="TreeGrafter"/>
</dbReference>
<dbReference type="STRING" id="1307761.L21SP2_0958"/>
<keyword evidence="3" id="KW-0804">Transcription</keyword>
<evidence type="ECO:0000256" key="2">
    <source>
        <dbReference type="ARBA" id="ARBA00023125"/>
    </source>
</evidence>
<dbReference type="InterPro" id="IPR011991">
    <property type="entry name" value="ArsR-like_HTH"/>
</dbReference>
<dbReference type="InterPro" id="IPR019887">
    <property type="entry name" value="Tscrpt_reg_AsnC/Lrp_C"/>
</dbReference>
<sequence length="150" mass="17121">MDEINRKIVNLLQQDSSITNQQLAEAIGLSPASSLERVRKLERSGVIRGYTALMDRRKLGKHIKAYIFITMRQHNAQLMNRFNQAVADLPEVMECDRLAGEKDYLMKVVCDNIEDFEAFTRERLTTIPGIDRTSSTIVLSTLVERSGVEY</sequence>
<evidence type="ECO:0000313" key="5">
    <source>
        <dbReference type="EMBL" id="AHC14378.1"/>
    </source>
</evidence>
<reference evidence="5 6" key="1">
    <citation type="journal article" date="2015" name="Stand. Genomic Sci.">
        <title>Complete genome sequence and description of Salinispira pacifica gen. nov., sp. nov., a novel spirochaete isolated form a hypersaline microbial mat.</title>
        <authorList>
            <person name="Ben Hania W."/>
            <person name="Joseph M."/>
            <person name="Schumann P."/>
            <person name="Bunk B."/>
            <person name="Fiebig A."/>
            <person name="Sproer C."/>
            <person name="Klenk H.P."/>
            <person name="Fardeau M.L."/>
            <person name="Spring S."/>
        </authorList>
    </citation>
    <scope>NUCLEOTIDE SEQUENCE [LARGE SCALE GENOMIC DNA]</scope>
    <source>
        <strain evidence="5 6">L21-RPul-D2</strain>
    </source>
</reference>
<keyword evidence="6" id="KW-1185">Reference proteome</keyword>
<dbReference type="InterPro" id="IPR000485">
    <property type="entry name" value="AsnC-type_HTH_dom"/>
</dbReference>
<dbReference type="InterPro" id="IPR036390">
    <property type="entry name" value="WH_DNA-bd_sf"/>
</dbReference>
<dbReference type="GO" id="GO:0006355">
    <property type="term" value="P:regulation of DNA-templated transcription"/>
    <property type="evidence" value="ECO:0007669"/>
    <property type="project" value="UniProtKB-ARBA"/>
</dbReference>
<dbReference type="InterPro" id="IPR019888">
    <property type="entry name" value="Tscrpt_reg_AsnC-like"/>
</dbReference>
<evidence type="ECO:0000259" key="4">
    <source>
        <dbReference type="PROSITE" id="PS50956"/>
    </source>
</evidence>
<evidence type="ECO:0000256" key="1">
    <source>
        <dbReference type="ARBA" id="ARBA00023015"/>
    </source>
</evidence>
<dbReference type="KEGG" id="slr:L21SP2_0958"/>
<dbReference type="InterPro" id="IPR036388">
    <property type="entry name" value="WH-like_DNA-bd_sf"/>
</dbReference>